<protein>
    <recommendedName>
        <fullName evidence="3">short-chain acyl-CoA dehydrogenase</fullName>
        <ecNumber evidence="3">1.3.8.1</ecNumber>
    </recommendedName>
    <alternativeName>
        <fullName evidence="8">Butyryl-CoA dehydrogenase</fullName>
    </alternativeName>
</protein>
<dbReference type="EC" id="1.3.8.1" evidence="3"/>
<comment type="cofactor">
    <cofactor evidence="1 9">
        <name>FAD</name>
        <dbReference type="ChEBI" id="CHEBI:57692"/>
    </cofactor>
</comment>
<dbReference type="InterPro" id="IPR009100">
    <property type="entry name" value="AcylCoA_DH/oxidase_NM_dom_sf"/>
</dbReference>
<feature type="domain" description="Acyl-CoA dehydrogenase/oxidase N-terminal" evidence="12">
    <location>
        <begin position="33"/>
        <end position="143"/>
    </location>
</feature>
<evidence type="ECO:0000256" key="9">
    <source>
        <dbReference type="RuleBase" id="RU362125"/>
    </source>
</evidence>
<evidence type="ECO:0000313" key="13">
    <source>
        <dbReference type="EMBL" id="CAI9588868.1"/>
    </source>
</evidence>
<dbReference type="InterPro" id="IPR006091">
    <property type="entry name" value="Acyl-CoA_Oxase/DH_mid-dom"/>
</dbReference>
<sequence length="338" mass="36814">MIRGVMIVGRAWRPLDSAARCLHTVYQSAELPDTHRMLRETCREFAQRELQPIAAQLDREHRYPGDQVRQMGQMGLLAVDVPEELGGAGLDYLAYSIAVEEISRGCASTGVIMSVNISLFRTNSENATEEQKRKWITPYCNGDKIGCFALSEPGNGSDAGAASTVARLDGDHWVLNGTKSWITNAWDASAAVVFATTDKSLKHKGISAFLVEMPSPGLSLGKKEDKLGIRASSTANLIFEDCRIPHENLLGKPGMGFKIAMQTLDAGRIGIASQALGIAQAALDCAVDYAEKRIAFGAPITKLQAIQFKLADMSLALESARLLTWRATMLKDNKKPLY</sequence>
<dbReference type="Pfam" id="PF00441">
    <property type="entry name" value="Acyl-CoA_dh_1"/>
    <property type="match status" value="1"/>
</dbReference>
<proteinExistence type="inferred from homology"/>
<keyword evidence="14" id="KW-1185">Reference proteome</keyword>
<dbReference type="Gene3D" id="1.20.140.10">
    <property type="entry name" value="Butyryl-CoA Dehydrogenase, subunit A, domain 3"/>
    <property type="match status" value="1"/>
</dbReference>
<dbReference type="InterPro" id="IPR046373">
    <property type="entry name" value="Acyl-CoA_Oxase/DH_mid-dom_sf"/>
</dbReference>
<evidence type="ECO:0000256" key="5">
    <source>
        <dbReference type="ARBA" id="ARBA00022827"/>
    </source>
</evidence>
<evidence type="ECO:0000259" key="10">
    <source>
        <dbReference type="Pfam" id="PF00441"/>
    </source>
</evidence>
<evidence type="ECO:0000256" key="8">
    <source>
        <dbReference type="ARBA" id="ARBA00031895"/>
    </source>
</evidence>
<dbReference type="InterPro" id="IPR006089">
    <property type="entry name" value="Acyl-CoA_DH_CS"/>
</dbReference>
<evidence type="ECO:0000256" key="3">
    <source>
        <dbReference type="ARBA" id="ARBA00012046"/>
    </source>
</evidence>
<keyword evidence="7 9" id="KW-0560">Oxidoreductase</keyword>
<feature type="domain" description="Acyl-CoA dehydrogenase/oxidase C-terminal" evidence="10">
    <location>
        <begin position="254"/>
        <end position="336"/>
    </location>
</feature>
<comment type="similarity">
    <text evidence="2 9">Belongs to the acyl-CoA dehydrogenase family.</text>
</comment>
<dbReference type="SUPFAM" id="SSF56645">
    <property type="entry name" value="Acyl-CoA dehydrogenase NM domain-like"/>
    <property type="match status" value="1"/>
</dbReference>
<keyword evidence="5 9" id="KW-0274">FAD</keyword>
<gene>
    <name evidence="13" type="ORF">SPARVUS_LOCUS10815672</name>
</gene>
<evidence type="ECO:0000259" key="11">
    <source>
        <dbReference type="Pfam" id="PF02770"/>
    </source>
</evidence>
<comment type="caution">
    <text evidence="13">The sequence shown here is derived from an EMBL/GenBank/DDBJ whole genome shotgun (WGS) entry which is preliminary data.</text>
</comment>
<evidence type="ECO:0000256" key="1">
    <source>
        <dbReference type="ARBA" id="ARBA00001974"/>
    </source>
</evidence>
<organism evidence="13 14">
    <name type="scientific">Staurois parvus</name>
    <dbReference type="NCBI Taxonomy" id="386267"/>
    <lineage>
        <taxon>Eukaryota</taxon>
        <taxon>Metazoa</taxon>
        <taxon>Chordata</taxon>
        <taxon>Craniata</taxon>
        <taxon>Vertebrata</taxon>
        <taxon>Euteleostomi</taxon>
        <taxon>Amphibia</taxon>
        <taxon>Batrachia</taxon>
        <taxon>Anura</taxon>
        <taxon>Neobatrachia</taxon>
        <taxon>Ranoidea</taxon>
        <taxon>Ranidae</taxon>
        <taxon>Staurois</taxon>
    </lineage>
</organism>
<keyword evidence="4 9" id="KW-0285">Flavoprotein</keyword>
<evidence type="ECO:0000256" key="7">
    <source>
        <dbReference type="ARBA" id="ARBA00023002"/>
    </source>
</evidence>
<dbReference type="InterPro" id="IPR009075">
    <property type="entry name" value="AcylCo_DH/oxidase_C"/>
</dbReference>
<keyword evidence="6" id="KW-0809">Transit peptide</keyword>
<accession>A0ABN9EVS1</accession>
<evidence type="ECO:0000256" key="6">
    <source>
        <dbReference type="ARBA" id="ARBA00022946"/>
    </source>
</evidence>
<dbReference type="PROSITE" id="PS00072">
    <property type="entry name" value="ACYL_COA_DH_1"/>
    <property type="match status" value="1"/>
</dbReference>
<dbReference type="Gene3D" id="2.40.110.10">
    <property type="entry name" value="Butyryl-CoA Dehydrogenase, subunit A, domain 2"/>
    <property type="match status" value="1"/>
</dbReference>
<evidence type="ECO:0000313" key="14">
    <source>
        <dbReference type="Proteomes" id="UP001162483"/>
    </source>
</evidence>
<reference evidence="13" key="1">
    <citation type="submission" date="2023-05" db="EMBL/GenBank/DDBJ databases">
        <authorList>
            <person name="Stuckert A."/>
        </authorList>
    </citation>
    <scope>NUCLEOTIDE SEQUENCE</scope>
</reference>
<dbReference type="InterPro" id="IPR013786">
    <property type="entry name" value="AcylCoA_DH/ox_N"/>
</dbReference>
<evidence type="ECO:0000256" key="4">
    <source>
        <dbReference type="ARBA" id="ARBA00022630"/>
    </source>
</evidence>
<dbReference type="SUPFAM" id="SSF47203">
    <property type="entry name" value="Acyl-CoA dehydrogenase C-terminal domain-like"/>
    <property type="match status" value="1"/>
</dbReference>
<dbReference type="Pfam" id="PF02770">
    <property type="entry name" value="Acyl-CoA_dh_M"/>
    <property type="match status" value="1"/>
</dbReference>
<dbReference type="PANTHER" id="PTHR43884">
    <property type="entry name" value="ACYL-COA DEHYDROGENASE"/>
    <property type="match status" value="1"/>
</dbReference>
<evidence type="ECO:0000259" key="12">
    <source>
        <dbReference type="Pfam" id="PF02771"/>
    </source>
</evidence>
<dbReference type="InterPro" id="IPR037069">
    <property type="entry name" value="AcylCoA_DH/ox_N_sf"/>
</dbReference>
<dbReference type="Gene3D" id="1.10.540.10">
    <property type="entry name" value="Acyl-CoA dehydrogenase/oxidase, N-terminal domain"/>
    <property type="match status" value="1"/>
</dbReference>
<dbReference type="Pfam" id="PF02771">
    <property type="entry name" value="Acyl-CoA_dh_N"/>
    <property type="match status" value="1"/>
</dbReference>
<evidence type="ECO:0000256" key="2">
    <source>
        <dbReference type="ARBA" id="ARBA00009347"/>
    </source>
</evidence>
<dbReference type="EMBL" id="CATNWA010016004">
    <property type="protein sequence ID" value="CAI9588868.1"/>
    <property type="molecule type" value="Genomic_DNA"/>
</dbReference>
<name>A0ABN9EVS1_9NEOB</name>
<feature type="domain" description="Acyl-CoA oxidase/dehydrogenase middle" evidence="11">
    <location>
        <begin position="147"/>
        <end position="242"/>
    </location>
</feature>
<dbReference type="PANTHER" id="PTHR43884:SF12">
    <property type="entry name" value="ISOVALERYL-COA DEHYDROGENASE, MITOCHONDRIAL-RELATED"/>
    <property type="match status" value="1"/>
</dbReference>
<dbReference type="Proteomes" id="UP001162483">
    <property type="component" value="Unassembled WGS sequence"/>
</dbReference>
<dbReference type="InterPro" id="IPR036250">
    <property type="entry name" value="AcylCo_DH-like_C"/>
</dbReference>